<evidence type="ECO:0000313" key="3">
    <source>
        <dbReference type="EMBL" id="SEA26357.1"/>
    </source>
</evidence>
<dbReference type="GO" id="GO:0016462">
    <property type="term" value="F:pyrophosphatase activity"/>
    <property type="evidence" value="ECO:0007669"/>
    <property type="project" value="TreeGrafter"/>
</dbReference>
<dbReference type="PANTHER" id="PTHR30005">
    <property type="entry name" value="EXOPOLYPHOSPHATASE"/>
    <property type="match status" value="1"/>
</dbReference>
<dbReference type="InterPro" id="IPR003695">
    <property type="entry name" value="Ppx_GppA_N"/>
</dbReference>
<dbReference type="SUPFAM" id="SSF109604">
    <property type="entry name" value="HD-domain/PDEase-like"/>
    <property type="match status" value="1"/>
</dbReference>
<dbReference type="SUPFAM" id="SSF53067">
    <property type="entry name" value="Actin-like ATPase domain"/>
    <property type="match status" value="2"/>
</dbReference>
<keyword evidence="1" id="KW-0378">Hydrolase</keyword>
<accession>A0A1H3ZRL8</accession>
<dbReference type="InterPro" id="IPR050273">
    <property type="entry name" value="GppA/Ppx_hydrolase"/>
</dbReference>
<dbReference type="Pfam" id="PF21447">
    <property type="entry name" value="Ppx-GppA_III"/>
    <property type="match status" value="1"/>
</dbReference>
<dbReference type="Gene3D" id="3.30.420.150">
    <property type="entry name" value="Exopolyphosphatase. Domain 2"/>
    <property type="match status" value="1"/>
</dbReference>
<reference evidence="3 4" key="1">
    <citation type="submission" date="2016-10" db="EMBL/GenBank/DDBJ databases">
        <authorList>
            <person name="de Groot N.N."/>
        </authorList>
    </citation>
    <scope>NUCLEOTIDE SEQUENCE [LARGE SCALE GENOMIC DNA]</scope>
    <source>
        <strain evidence="3 4">DSM 7343</strain>
    </source>
</reference>
<dbReference type="PANTHER" id="PTHR30005:SF0">
    <property type="entry name" value="RETROGRADE REGULATION PROTEIN 2"/>
    <property type="match status" value="1"/>
</dbReference>
<evidence type="ECO:0000259" key="2">
    <source>
        <dbReference type="SMART" id="SM00471"/>
    </source>
</evidence>
<dbReference type="InterPro" id="IPR030673">
    <property type="entry name" value="PyroPPase_GppA_Ppx"/>
</dbReference>
<dbReference type="RefSeq" id="WP_092346612.1">
    <property type="nucleotide sequence ID" value="NZ_FNQN01000004.1"/>
</dbReference>
<dbReference type="InterPro" id="IPR043129">
    <property type="entry name" value="ATPase_NBD"/>
</dbReference>
<dbReference type="Gene3D" id="3.30.420.40">
    <property type="match status" value="1"/>
</dbReference>
<evidence type="ECO:0000313" key="4">
    <source>
        <dbReference type="Proteomes" id="UP000199409"/>
    </source>
</evidence>
<evidence type="ECO:0000256" key="1">
    <source>
        <dbReference type="ARBA" id="ARBA00022801"/>
    </source>
</evidence>
<dbReference type="Pfam" id="PF02541">
    <property type="entry name" value="Ppx-GppA"/>
    <property type="match status" value="1"/>
</dbReference>
<dbReference type="PIRSF" id="PIRSF001267">
    <property type="entry name" value="Pyrophosphatase_GppA_Ppx"/>
    <property type="match status" value="1"/>
</dbReference>
<dbReference type="Proteomes" id="UP000199409">
    <property type="component" value="Unassembled WGS sequence"/>
</dbReference>
<dbReference type="InterPro" id="IPR003607">
    <property type="entry name" value="HD/PDEase_dom"/>
</dbReference>
<dbReference type="CDD" id="cd24054">
    <property type="entry name" value="ASKHA_NBD_AaPPX-GppA_MtPPX2-like"/>
    <property type="match status" value="1"/>
</dbReference>
<dbReference type="InterPro" id="IPR048950">
    <property type="entry name" value="Ppx_GppA_C"/>
</dbReference>
<sequence length="522" mass="58200">MIDTEATPRELKPTRLAAIDIGTNSIRCIVVEVDQQGHFRVLDDEKAMVRLGEGLTNTGFISEPARDRAIDALQRMTKISLGLGAEIAAVVATSAVRKALNRNQFLRSVKTATGLEIDVIPGTEEAELASLSVHHNFAMEQQRYGMADIGGGSVEIVIATGRHTETIISLELGAVFLTEKFLHSDPLEPAELKQLRKYIRKKLKKAGIGEGLPVSCLIGSGGTMTNIGSMVMAMRGEQYESVHRYEVLHSEIIHLLSMLCRKRHKERLQIPGLNPQRADIILAGMILTDELMRRCRTNQLRINGQGIREGLILQAMQKRGLISASEQPRDWRNSILEFASSCRFDKLHSLQVNQLAQKILPAVIPEHHRNQRHAELLEAAALLHDIGYFISYDRHHKHSYHLIRHANLFGFTPREREIIANLARYHRKGKPKKNHDNFAALAPEDQKLVREIGGILRLADGLDRRRNGQVTDIICQRQGHTVALTLLGQGDLSVESYGAQSKGDLFEAAFGVKLSVTTRETA</sequence>
<dbReference type="Gene3D" id="1.10.3210.10">
    <property type="entry name" value="Hypothetical protein af1432"/>
    <property type="match status" value="1"/>
</dbReference>
<protein>
    <submittedName>
        <fullName evidence="3">Ppx/GppA phosphatase</fullName>
    </submittedName>
</protein>
<name>A0A1H3ZRL8_9BACT</name>
<dbReference type="STRING" id="37625.SAMN05660420_01647"/>
<organism evidence="3 4">
    <name type="scientific">Desulfuromusa kysingii</name>
    <dbReference type="NCBI Taxonomy" id="37625"/>
    <lineage>
        <taxon>Bacteria</taxon>
        <taxon>Pseudomonadati</taxon>
        <taxon>Thermodesulfobacteriota</taxon>
        <taxon>Desulfuromonadia</taxon>
        <taxon>Desulfuromonadales</taxon>
        <taxon>Geopsychrobacteraceae</taxon>
        <taxon>Desulfuromusa</taxon>
    </lineage>
</organism>
<proteinExistence type="predicted"/>
<gene>
    <name evidence="3" type="ORF">SAMN05660420_01647</name>
</gene>
<feature type="domain" description="HD/PDEase" evidence="2">
    <location>
        <begin position="341"/>
        <end position="474"/>
    </location>
</feature>
<dbReference type="AlphaFoldDB" id="A0A1H3ZRL8"/>
<dbReference type="SMART" id="SM00471">
    <property type="entry name" value="HDc"/>
    <property type="match status" value="1"/>
</dbReference>
<keyword evidence="4" id="KW-1185">Reference proteome</keyword>
<dbReference type="OrthoDB" id="9793035at2"/>
<dbReference type="EMBL" id="FNQN01000004">
    <property type="protein sequence ID" value="SEA26357.1"/>
    <property type="molecule type" value="Genomic_DNA"/>
</dbReference>